<dbReference type="Gene3D" id="4.10.240.10">
    <property type="entry name" value="Zn(2)-C6 fungal-type DNA-binding domain"/>
    <property type="match status" value="1"/>
</dbReference>
<dbReference type="InterPro" id="IPR036866">
    <property type="entry name" value="RibonucZ/Hydroxyglut_hydro"/>
</dbReference>
<accession>A0A9P5BJP1</accession>
<keyword evidence="6" id="KW-0175">Coiled coil</keyword>
<sequence>MGFPTAPKPKTPLGFHRILSPTAGVKVSPICLGGISIGHEWKFYTGKNEEPFKLLDAFYDIGGNFIDTASNYNNQMSETLIGQWMQERGVRDQMVIATKYTAGYRAFGDNPEPLQSNFTGNSAKSMHISVRDSLKKLRTDYIDILYVHWWDYATPVEEVMRGLHVLVMQGKVLYLGISNTPSWIVVKANAYAKQHGLTPFSVYQGNWNAAFRDMEGDVIPMCEDQDMAIVSYGSLGTGSLLTSQQRKEREADPDAPKHQTSEVALKTSEALERIADRKGTTLQAIALAYLFHQSTYVFPIVGVNTVEHIKAMPQAMKIILSKEEIDEIHEASPYNPGYPMNFTQYMQPVKYDLSWTPADNQQYQMSAWIDAPPKRLVSLPKSLNVGSCSLAAVLTDANANIRPTKFSLRISNGLDRDIFGNGCRRSPLELLFLPRLCGFCISDFSQSGDSYPAIQPYCSLKQIGREKQYGELCFDTSRVPFGGALLSRFPEAQYYANSKAAAEIKKEAAHKVKLMKGVLGDQSIVNKVHLPTPYDFSFFTLPGDEVTPIHFLNPLTGDTVDKTLFWIPSIRTLIAGDSVYGHDMHLWLADSLTKSLTESWLLSNKKFGCSIDVDHTRTCLKYWQKEIEAKGLDHFTPQVIFDKFNNQFPGLLNSNSSTSAVLLNSTAEQFGRGGTRQVHYINLAAYTDVGALDGWTACDVCYRKRIRCDGQKPRCSHCVLYKSDCTFQATSRKATIRKRPNGTAAALQSQVQSLETSLDEAQRRIKELEARLTQKSSSRIDQPQLGEYDVSYSGRDFLESGHELPPQHEVLSGVNKFLATFNTILPLFHPPRLLSRVSTWYERPHQRDTLTWAAINVVLSLAYRHIPDEEKPANYSTLHFMNKAQSVLNDIMLGDSSLLDVQTIVGMVVLLQATSDLKPASALIPIALRLSHGLRLHSRANYDHLSASETLERDRVFWIAYILDRDISMRTKLPPIQSQNDISIDWPSATPADGAGMLYTADNSANFNFFLSRVQLAHIQGQVYEAMLSKSSTASDVYVRLDNVARIHQMLDDWLARIPSEFSPSAITQSGNANLQRAFGVLYSSHLTCRSVVCKAHAMEAQWIPSLQDFGRKTVEKGIVATPRLPVGWHKLVHESREYIELFMAIDRKDPAFIW</sequence>
<dbReference type="GO" id="GO:0006351">
    <property type="term" value="P:DNA-templated transcription"/>
    <property type="evidence" value="ECO:0007669"/>
    <property type="project" value="InterPro"/>
</dbReference>
<proteinExistence type="inferred from homology"/>
<dbReference type="GO" id="GO:0008270">
    <property type="term" value="F:zinc ion binding"/>
    <property type="evidence" value="ECO:0007669"/>
    <property type="project" value="InterPro"/>
</dbReference>
<dbReference type="PANTHER" id="PTHR43364">
    <property type="entry name" value="NADH-SPECIFIC METHYLGLYOXAL REDUCTASE-RELATED"/>
    <property type="match status" value="1"/>
</dbReference>
<feature type="compositionally biased region" description="Basic and acidic residues" evidence="7">
    <location>
        <begin position="245"/>
        <end position="260"/>
    </location>
</feature>
<dbReference type="InterPro" id="IPR023210">
    <property type="entry name" value="NADP_OxRdtase_dom"/>
</dbReference>
<gene>
    <name evidence="9" type="ORF">FAGAP_1178</name>
</gene>
<evidence type="ECO:0000256" key="2">
    <source>
        <dbReference type="ARBA" id="ARBA00022857"/>
    </source>
</evidence>
<evidence type="ECO:0000259" key="8">
    <source>
        <dbReference type="PROSITE" id="PS50048"/>
    </source>
</evidence>
<dbReference type="CDD" id="cd12148">
    <property type="entry name" value="fungal_TF_MHR"/>
    <property type="match status" value="1"/>
</dbReference>
<evidence type="ECO:0000256" key="6">
    <source>
        <dbReference type="SAM" id="Coils"/>
    </source>
</evidence>
<dbReference type="Pfam" id="PF00248">
    <property type="entry name" value="Aldo_ket_red"/>
    <property type="match status" value="1"/>
</dbReference>
<keyword evidence="3" id="KW-0560">Oxidoreductase</keyword>
<organism evidence="9 10">
    <name type="scientific">Fusarium agapanthi</name>
    <dbReference type="NCBI Taxonomy" id="1803897"/>
    <lineage>
        <taxon>Eukaryota</taxon>
        <taxon>Fungi</taxon>
        <taxon>Dikarya</taxon>
        <taxon>Ascomycota</taxon>
        <taxon>Pezizomycotina</taxon>
        <taxon>Sordariomycetes</taxon>
        <taxon>Hypocreomycetidae</taxon>
        <taxon>Hypocreales</taxon>
        <taxon>Nectriaceae</taxon>
        <taxon>Fusarium</taxon>
        <taxon>Fusarium fujikuroi species complex</taxon>
    </lineage>
</organism>
<dbReference type="PANTHER" id="PTHR43364:SF7">
    <property type="entry name" value="NADP-DEPENDENT OXIDOREDUCTASE DOMAIN-CONTAINING PROTEIN-RELATED"/>
    <property type="match status" value="1"/>
</dbReference>
<feature type="domain" description="Zn(2)-C6 fungal-type" evidence="8">
    <location>
        <begin position="697"/>
        <end position="727"/>
    </location>
</feature>
<evidence type="ECO:0000313" key="9">
    <source>
        <dbReference type="EMBL" id="KAF4502592.1"/>
    </source>
</evidence>
<keyword evidence="1" id="KW-0479">Metal-binding</keyword>
<comment type="caution">
    <text evidence="9">The sequence shown here is derived from an EMBL/GenBank/DDBJ whole genome shotgun (WGS) entry which is preliminary data.</text>
</comment>
<comment type="similarity">
    <text evidence="5">Belongs to the aldo/keto reductase family. Aldo/keto reductase 2 subfamily.</text>
</comment>
<keyword evidence="4" id="KW-0539">Nucleus</keyword>
<evidence type="ECO:0000256" key="7">
    <source>
        <dbReference type="SAM" id="MobiDB-lite"/>
    </source>
</evidence>
<dbReference type="SMART" id="SM00066">
    <property type="entry name" value="GAL4"/>
    <property type="match status" value="1"/>
</dbReference>
<keyword evidence="2" id="KW-0521">NADP</keyword>
<dbReference type="InterPro" id="IPR036812">
    <property type="entry name" value="NAD(P)_OxRdtase_dom_sf"/>
</dbReference>
<dbReference type="PROSITE" id="PS50048">
    <property type="entry name" value="ZN2_CY6_FUNGAL_2"/>
    <property type="match status" value="1"/>
</dbReference>
<evidence type="ECO:0000256" key="5">
    <source>
        <dbReference type="ARBA" id="ARBA00038157"/>
    </source>
</evidence>
<dbReference type="InterPro" id="IPR050523">
    <property type="entry name" value="AKR_Detox_Biosynth"/>
</dbReference>
<dbReference type="SUPFAM" id="SSF56281">
    <property type="entry name" value="Metallo-hydrolase/oxidoreductase"/>
    <property type="match status" value="1"/>
</dbReference>
<dbReference type="Gene3D" id="3.20.20.100">
    <property type="entry name" value="NADP-dependent oxidoreductase domain"/>
    <property type="match status" value="1"/>
</dbReference>
<dbReference type="GO" id="GO:0000981">
    <property type="term" value="F:DNA-binding transcription factor activity, RNA polymerase II-specific"/>
    <property type="evidence" value="ECO:0007669"/>
    <property type="project" value="InterPro"/>
</dbReference>
<feature type="region of interest" description="Disordered" evidence="7">
    <location>
        <begin position="242"/>
        <end position="262"/>
    </location>
</feature>
<evidence type="ECO:0000256" key="4">
    <source>
        <dbReference type="ARBA" id="ARBA00023242"/>
    </source>
</evidence>
<reference evidence="9" key="1">
    <citation type="submission" date="2020-01" db="EMBL/GenBank/DDBJ databases">
        <title>Identification and distribution of gene clusters putatively required for synthesis of sphingolipid metabolism inhibitors in phylogenetically diverse species of the filamentous fungus Fusarium.</title>
        <authorList>
            <person name="Kim H.-S."/>
            <person name="Busman M."/>
            <person name="Brown D.W."/>
            <person name="Divon H."/>
            <person name="Uhlig S."/>
            <person name="Proctor R.H."/>
        </authorList>
    </citation>
    <scope>NUCLEOTIDE SEQUENCE</scope>
    <source>
        <strain evidence="9">NRRL 31653</strain>
    </source>
</reference>
<dbReference type="AlphaFoldDB" id="A0A9P5BJP1"/>
<evidence type="ECO:0000313" key="10">
    <source>
        <dbReference type="Proteomes" id="UP000737391"/>
    </source>
</evidence>
<name>A0A9P5BJP1_9HYPO</name>
<dbReference type="CDD" id="cd00067">
    <property type="entry name" value="GAL4"/>
    <property type="match status" value="1"/>
</dbReference>
<dbReference type="Pfam" id="PF04082">
    <property type="entry name" value="Fungal_trans"/>
    <property type="match status" value="1"/>
</dbReference>
<dbReference type="SMART" id="SM00906">
    <property type="entry name" value="Fungal_trans"/>
    <property type="match status" value="1"/>
</dbReference>
<dbReference type="Pfam" id="PF00172">
    <property type="entry name" value="Zn_clus"/>
    <property type="match status" value="1"/>
</dbReference>
<dbReference type="InterPro" id="IPR001138">
    <property type="entry name" value="Zn2Cys6_DnaBD"/>
</dbReference>
<dbReference type="EMBL" id="LUFC02000067">
    <property type="protein sequence ID" value="KAF4502592.1"/>
    <property type="molecule type" value="Genomic_DNA"/>
</dbReference>
<dbReference type="SUPFAM" id="SSF57701">
    <property type="entry name" value="Zn2/Cys6 DNA-binding domain"/>
    <property type="match status" value="1"/>
</dbReference>
<evidence type="ECO:0000256" key="1">
    <source>
        <dbReference type="ARBA" id="ARBA00022723"/>
    </source>
</evidence>
<dbReference type="Proteomes" id="UP000737391">
    <property type="component" value="Unassembled WGS sequence"/>
</dbReference>
<dbReference type="SUPFAM" id="SSF51430">
    <property type="entry name" value="NAD(P)-linked oxidoreductase"/>
    <property type="match status" value="1"/>
</dbReference>
<dbReference type="OrthoDB" id="2123952at2759"/>
<dbReference type="InterPro" id="IPR036864">
    <property type="entry name" value="Zn2-C6_fun-type_DNA-bd_sf"/>
</dbReference>
<evidence type="ECO:0000256" key="3">
    <source>
        <dbReference type="ARBA" id="ARBA00023002"/>
    </source>
</evidence>
<keyword evidence="10" id="KW-1185">Reference proteome</keyword>
<feature type="coiled-coil region" evidence="6">
    <location>
        <begin position="744"/>
        <end position="778"/>
    </location>
</feature>
<protein>
    <submittedName>
        <fullName evidence="9">Alcohol dehydrogenase</fullName>
    </submittedName>
</protein>
<dbReference type="GO" id="GO:0003677">
    <property type="term" value="F:DNA binding"/>
    <property type="evidence" value="ECO:0007669"/>
    <property type="project" value="InterPro"/>
</dbReference>
<dbReference type="GO" id="GO:0016491">
    <property type="term" value="F:oxidoreductase activity"/>
    <property type="evidence" value="ECO:0007669"/>
    <property type="project" value="UniProtKB-KW"/>
</dbReference>
<dbReference type="InterPro" id="IPR007219">
    <property type="entry name" value="XnlR_reg_dom"/>
</dbReference>